<accession>A0A8C3H7U5</accession>
<reference evidence="5" key="2">
    <citation type="submission" date="2025-09" db="UniProtKB">
        <authorList>
            <consortium name="Ensembl"/>
        </authorList>
    </citation>
    <scope>IDENTIFICATION</scope>
</reference>
<dbReference type="AlphaFoldDB" id="A0A8C3H7U5"/>
<keyword evidence="2" id="KW-0238">DNA-binding</keyword>
<dbReference type="PANTHER" id="PTHR19303">
    <property type="entry name" value="TRANSPOSON"/>
    <property type="match status" value="1"/>
</dbReference>
<evidence type="ECO:0000313" key="5">
    <source>
        <dbReference type="Ensembl" id="ENSCPBP00000007254.1"/>
    </source>
</evidence>
<dbReference type="PROSITE" id="PS51253">
    <property type="entry name" value="HTH_CENPB"/>
    <property type="match status" value="1"/>
</dbReference>
<feature type="compositionally biased region" description="Low complexity" evidence="4">
    <location>
        <begin position="544"/>
        <end position="553"/>
    </location>
</feature>
<dbReference type="InterPro" id="IPR004875">
    <property type="entry name" value="DDE_SF_endonuclease_dom"/>
</dbReference>
<dbReference type="InterPro" id="IPR050863">
    <property type="entry name" value="CenT-Element_Derived"/>
</dbReference>
<dbReference type="GO" id="GO:0005634">
    <property type="term" value="C:nucleus"/>
    <property type="evidence" value="ECO:0007669"/>
    <property type="project" value="UniProtKB-SubCell"/>
</dbReference>
<keyword evidence="6" id="KW-1185">Reference proteome</keyword>
<evidence type="ECO:0000256" key="2">
    <source>
        <dbReference type="ARBA" id="ARBA00023125"/>
    </source>
</evidence>
<keyword evidence="3" id="KW-0539">Nucleus</keyword>
<dbReference type="PANTHER" id="PTHR19303:SF26">
    <property type="entry name" value="TIGGER TRANSPOSABLE ELEMENT-DERIVED PROTEIN 1"/>
    <property type="match status" value="1"/>
</dbReference>
<dbReference type="GO" id="GO:0003677">
    <property type="term" value="F:DNA binding"/>
    <property type="evidence" value="ECO:0007669"/>
    <property type="project" value="UniProtKB-KW"/>
</dbReference>
<dbReference type="SUPFAM" id="SSF46689">
    <property type="entry name" value="Homeodomain-like"/>
    <property type="match status" value="2"/>
</dbReference>
<dbReference type="KEGG" id="cpic:101949825"/>
<dbReference type="InterPro" id="IPR007889">
    <property type="entry name" value="HTH_Psq"/>
</dbReference>
<dbReference type="OMA" id="MDAQRKW"/>
<proteinExistence type="predicted"/>
<name>A0A8C3H7U5_CHRPI</name>
<comment type="subcellular location">
    <subcellularLocation>
        <location evidence="1">Nucleus</location>
    </subcellularLocation>
</comment>
<dbReference type="Gene3D" id="1.10.10.60">
    <property type="entry name" value="Homeodomain-like"/>
    <property type="match status" value="2"/>
</dbReference>
<dbReference type="GeneTree" id="ENSGT00940000154420"/>
<evidence type="ECO:0000256" key="4">
    <source>
        <dbReference type="SAM" id="MobiDB-lite"/>
    </source>
</evidence>
<dbReference type="Pfam" id="PF03221">
    <property type="entry name" value="HTH_Tnp_Tc5"/>
    <property type="match status" value="1"/>
</dbReference>
<evidence type="ECO:0000313" key="6">
    <source>
        <dbReference type="Proteomes" id="UP000694380"/>
    </source>
</evidence>
<feature type="compositionally biased region" description="Low complexity" evidence="4">
    <location>
        <begin position="568"/>
        <end position="587"/>
    </location>
</feature>
<dbReference type="Proteomes" id="UP000694380">
    <property type="component" value="Unplaced"/>
</dbReference>
<reference evidence="5" key="1">
    <citation type="submission" date="2025-08" db="UniProtKB">
        <authorList>
            <consortium name="Ensembl"/>
        </authorList>
    </citation>
    <scope>IDENTIFICATION</scope>
</reference>
<evidence type="ECO:0000256" key="1">
    <source>
        <dbReference type="ARBA" id="ARBA00004123"/>
    </source>
</evidence>
<feature type="compositionally biased region" description="Basic and acidic residues" evidence="4">
    <location>
        <begin position="28"/>
        <end position="37"/>
    </location>
</feature>
<dbReference type="InterPro" id="IPR009057">
    <property type="entry name" value="Homeodomain-like_sf"/>
</dbReference>
<dbReference type="InterPro" id="IPR006600">
    <property type="entry name" value="HTH_CenpB_DNA-bd_dom"/>
</dbReference>
<protein>
    <submittedName>
        <fullName evidence="5">Uncharacterized protein</fullName>
    </submittedName>
</protein>
<sequence length="587" mass="66066">MAEKRKSGASGVSSSKKRRRSLSTKLEMIQRSERGETPTEISRALHIPRSTVSTILQNKERIQERVKDSAPMQSTVTTKQNVGLNGQVEKLLFIWLEDQTQRCAPVSSGRIQEKARSLYDDLKKQHGESSNTEPFNANRGWFMQFKARANLHNIKVSDEAASADEEAARLFPETLAKIIEKGGYCAQQVFNVAETRLFWKKMPLRTDMAEEEESMPGYKAAKDRITLLLGANAAGDFKLKPLLVYRSENPKAFHGYSTAFLPVIWKSHPNVWVNKNIFEDWFNYHFVPSVRDYCSKNNLAFKALLILDNSPGHPPSLDDMHPDIQVVFLPPNTTSLLQPVDQGVIAYFKAHYLRSTFAQAIRETEKQGGPTLKEFCKSFNIYHAVKNIGEAWNEVKQPNLNGVWKKLCPDFVSDFQGFTDTVEVTNTVVEMGKELNLDIAPGDVDELLASHSEELTNEDLIEWEQQKVAEEEEDAPTVEETPPHKVLTIKVLAEAFQHLEAAMSTFEVHDPSVERSASVNRDLYNTYSCYREIYKEKKRASVQTPSDTSLSPSNSPPNTPESPIQIDPPVSSDESVPSPSSSLQSVS</sequence>
<dbReference type="Ensembl" id="ENSCPBT00000008764.1">
    <property type="protein sequence ID" value="ENSCPBP00000007254.1"/>
    <property type="gene ID" value="ENSCPBG00000005727.1"/>
</dbReference>
<evidence type="ECO:0000256" key="3">
    <source>
        <dbReference type="ARBA" id="ARBA00023242"/>
    </source>
</evidence>
<dbReference type="SMART" id="SM00674">
    <property type="entry name" value="CENPB"/>
    <property type="match status" value="1"/>
</dbReference>
<dbReference type="OrthoDB" id="125347at2759"/>
<organism evidence="5 6">
    <name type="scientific">Chrysemys picta bellii</name>
    <name type="common">Western painted turtle</name>
    <name type="synonym">Emys bellii</name>
    <dbReference type="NCBI Taxonomy" id="8478"/>
    <lineage>
        <taxon>Eukaryota</taxon>
        <taxon>Metazoa</taxon>
        <taxon>Chordata</taxon>
        <taxon>Craniata</taxon>
        <taxon>Vertebrata</taxon>
        <taxon>Euteleostomi</taxon>
        <taxon>Archelosauria</taxon>
        <taxon>Testudinata</taxon>
        <taxon>Testudines</taxon>
        <taxon>Cryptodira</taxon>
        <taxon>Durocryptodira</taxon>
        <taxon>Testudinoidea</taxon>
        <taxon>Emydidae</taxon>
        <taxon>Chrysemys</taxon>
    </lineage>
</organism>
<feature type="region of interest" description="Disordered" evidence="4">
    <location>
        <begin position="1"/>
        <end position="39"/>
    </location>
</feature>
<dbReference type="Pfam" id="PF04218">
    <property type="entry name" value="CENP-B_N"/>
    <property type="match status" value="1"/>
</dbReference>
<feature type="region of interest" description="Disordered" evidence="4">
    <location>
        <begin position="538"/>
        <end position="587"/>
    </location>
</feature>
<dbReference type="Pfam" id="PF03184">
    <property type="entry name" value="DDE_1"/>
    <property type="match status" value="1"/>
</dbReference>